<feature type="region of interest" description="Disordered" evidence="1">
    <location>
        <begin position="138"/>
        <end position="320"/>
    </location>
</feature>
<feature type="compositionally biased region" description="Gly residues" evidence="1">
    <location>
        <begin position="293"/>
        <end position="306"/>
    </location>
</feature>
<protein>
    <submittedName>
        <fullName evidence="2">Uncharacterized protein</fullName>
    </submittedName>
</protein>
<feature type="compositionally biased region" description="Polar residues" evidence="1">
    <location>
        <begin position="169"/>
        <end position="205"/>
    </location>
</feature>
<evidence type="ECO:0000313" key="2">
    <source>
        <dbReference type="EMBL" id="KAK4251026.1"/>
    </source>
</evidence>
<name>A0AAN7HI90_9PEZI</name>
<sequence length="367" mass="40221">MPAKSREYYLTTSSSRDFTWFFFRPPNPRRLSTKLVPPSPNPVPKARRTKVPSTTEPRLALMAPVEAKSRKQPSRSRAEPAAKSKKQSKPKRSGIENAGPWSDWYLSEDGTYLWRARVLQNETWDYQYDYNYQELSPAENTTPITSNSEFGQPPSPSPGESPADPKNLSVPTQDPTSPKSSLPTILTTSTGHPTEGLSASTSRTLVTLPKEVKDASSQPEMALIPFSGTRNLSGTKGGTKRTNSGKSPVLRLLFLQEGRSRKSRPGRADSVDPKSAAGNNITAVVVPDKEQQHGGGGARPGNGGSGAVTVARSNRTSSAFAKKLHAKVKSEKELRMDPKKRVRTWLKGVELDWAPIPLDIQGFPIYQ</sequence>
<reference evidence="2" key="2">
    <citation type="submission" date="2023-05" db="EMBL/GenBank/DDBJ databases">
        <authorList>
            <consortium name="Lawrence Berkeley National Laboratory"/>
            <person name="Steindorff A."/>
            <person name="Hensen N."/>
            <person name="Bonometti L."/>
            <person name="Westerberg I."/>
            <person name="Brannstrom I.O."/>
            <person name="Guillou S."/>
            <person name="Cros-Aarteil S."/>
            <person name="Calhoun S."/>
            <person name="Haridas S."/>
            <person name="Kuo A."/>
            <person name="Mondo S."/>
            <person name="Pangilinan J."/>
            <person name="Riley R."/>
            <person name="Labutti K."/>
            <person name="Andreopoulos B."/>
            <person name="Lipzen A."/>
            <person name="Chen C."/>
            <person name="Yanf M."/>
            <person name="Daum C."/>
            <person name="Ng V."/>
            <person name="Clum A."/>
            <person name="Ohm R."/>
            <person name="Martin F."/>
            <person name="Silar P."/>
            <person name="Natvig D."/>
            <person name="Lalanne C."/>
            <person name="Gautier V."/>
            <person name="Ament-Velasquez S.L."/>
            <person name="Kruys A."/>
            <person name="Hutchinson M.I."/>
            <person name="Powell A.J."/>
            <person name="Barry K."/>
            <person name="Miller A.N."/>
            <person name="Grigoriev I.V."/>
            <person name="Debuchy R."/>
            <person name="Gladieux P."/>
            <person name="Thoren M.H."/>
            <person name="Johannesson H."/>
        </authorList>
    </citation>
    <scope>NUCLEOTIDE SEQUENCE</scope>
    <source>
        <strain evidence="2">CBS 359.72</strain>
    </source>
</reference>
<reference evidence="2" key="1">
    <citation type="journal article" date="2023" name="Mol. Phylogenet. Evol.">
        <title>Genome-scale phylogeny and comparative genomics of the fungal order Sordariales.</title>
        <authorList>
            <person name="Hensen N."/>
            <person name="Bonometti L."/>
            <person name="Westerberg I."/>
            <person name="Brannstrom I.O."/>
            <person name="Guillou S."/>
            <person name="Cros-Aarteil S."/>
            <person name="Calhoun S."/>
            <person name="Haridas S."/>
            <person name="Kuo A."/>
            <person name="Mondo S."/>
            <person name="Pangilinan J."/>
            <person name="Riley R."/>
            <person name="LaButti K."/>
            <person name="Andreopoulos B."/>
            <person name="Lipzen A."/>
            <person name="Chen C."/>
            <person name="Yan M."/>
            <person name="Daum C."/>
            <person name="Ng V."/>
            <person name="Clum A."/>
            <person name="Steindorff A."/>
            <person name="Ohm R.A."/>
            <person name="Martin F."/>
            <person name="Silar P."/>
            <person name="Natvig D.O."/>
            <person name="Lalanne C."/>
            <person name="Gautier V."/>
            <person name="Ament-Velasquez S.L."/>
            <person name="Kruys A."/>
            <person name="Hutchinson M.I."/>
            <person name="Powell A.J."/>
            <person name="Barry K."/>
            <person name="Miller A.N."/>
            <person name="Grigoriev I.V."/>
            <person name="Debuchy R."/>
            <person name="Gladieux P."/>
            <person name="Hiltunen Thoren M."/>
            <person name="Johannesson H."/>
        </authorList>
    </citation>
    <scope>NUCLEOTIDE SEQUENCE</scope>
    <source>
        <strain evidence="2">CBS 359.72</strain>
    </source>
</reference>
<proteinExistence type="predicted"/>
<evidence type="ECO:0000256" key="1">
    <source>
        <dbReference type="SAM" id="MobiDB-lite"/>
    </source>
</evidence>
<feature type="compositionally biased region" description="Polar residues" evidence="1">
    <location>
        <begin position="138"/>
        <end position="150"/>
    </location>
</feature>
<keyword evidence="3" id="KW-1185">Reference proteome</keyword>
<dbReference type="AlphaFoldDB" id="A0AAN7HI90"/>
<comment type="caution">
    <text evidence="2">The sequence shown here is derived from an EMBL/GenBank/DDBJ whole genome shotgun (WGS) entry which is preliminary data.</text>
</comment>
<dbReference type="Proteomes" id="UP001303647">
    <property type="component" value="Unassembled WGS sequence"/>
</dbReference>
<evidence type="ECO:0000313" key="3">
    <source>
        <dbReference type="Proteomes" id="UP001303647"/>
    </source>
</evidence>
<dbReference type="EMBL" id="MU857608">
    <property type="protein sequence ID" value="KAK4251026.1"/>
    <property type="molecule type" value="Genomic_DNA"/>
</dbReference>
<gene>
    <name evidence="2" type="ORF">C7999DRAFT_37916</name>
</gene>
<feature type="compositionally biased region" description="Polar residues" evidence="1">
    <location>
        <begin position="228"/>
        <end position="246"/>
    </location>
</feature>
<accession>A0AAN7HI90</accession>
<organism evidence="2 3">
    <name type="scientific">Corynascus novoguineensis</name>
    <dbReference type="NCBI Taxonomy" id="1126955"/>
    <lineage>
        <taxon>Eukaryota</taxon>
        <taxon>Fungi</taxon>
        <taxon>Dikarya</taxon>
        <taxon>Ascomycota</taxon>
        <taxon>Pezizomycotina</taxon>
        <taxon>Sordariomycetes</taxon>
        <taxon>Sordariomycetidae</taxon>
        <taxon>Sordariales</taxon>
        <taxon>Chaetomiaceae</taxon>
        <taxon>Corynascus</taxon>
    </lineage>
</organism>
<feature type="region of interest" description="Disordered" evidence="1">
    <location>
        <begin position="26"/>
        <end position="100"/>
    </location>
</feature>
<feature type="compositionally biased region" description="Basic residues" evidence="1">
    <location>
        <begin position="83"/>
        <end position="92"/>
    </location>
</feature>